<feature type="signal peptide" evidence="1">
    <location>
        <begin position="1"/>
        <end position="27"/>
    </location>
</feature>
<proteinExistence type="predicted"/>
<sequence length="258" mass="27691">MAELLSRRATLILLLWGALLHCSGAAADSVCGPTVILSTADADKVRRDCTTINGNLLINQTTEEINLDGLQTVNGSLSVWGCARDDTECPEQPEPFTISSSTLSAVHGYLGVDRVAGLSNLTLPNLEVVDGVFDLSRPLDSTYVDITNLHTVAGFFIFATPDLKTLRHNGLREITYNAGWGRRSIYVTQADVDSLDSLFKSPVIGNIYQAGFDLVPNVQELNFGLESVRQVTFTGNGNLTVTLGGPETTTMELGSLGL</sequence>
<comment type="caution">
    <text evidence="2">The sequence shown here is derived from an EMBL/GenBank/DDBJ whole genome shotgun (WGS) entry which is preliminary data.</text>
</comment>
<evidence type="ECO:0000313" key="3">
    <source>
        <dbReference type="Proteomes" id="UP000224634"/>
    </source>
</evidence>
<dbReference type="Proteomes" id="UP000224634">
    <property type="component" value="Unassembled WGS sequence"/>
</dbReference>
<reference evidence="2 3" key="1">
    <citation type="submission" date="2017-10" db="EMBL/GenBank/DDBJ databases">
        <title>Comparative genomics in systemic dimorphic fungi from Ajellomycetaceae.</title>
        <authorList>
            <person name="Munoz J.F."/>
            <person name="Mcewen J.G."/>
            <person name="Clay O.K."/>
            <person name="Cuomo C.A."/>
        </authorList>
    </citation>
    <scope>NUCLEOTIDE SEQUENCE [LARGE SCALE GENOMIC DNA]</scope>
    <source>
        <strain evidence="2 3">UAMH7299</strain>
    </source>
</reference>
<protein>
    <recommendedName>
        <fullName evidence="4">Receptor L-domain domain-containing protein</fullName>
    </recommendedName>
</protein>
<dbReference type="SUPFAM" id="SSF52058">
    <property type="entry name" value="L domain-like"/>
    <property type="match status" value="1"/>
</dbReference>
<feature type="chain" id="PRO_5013378693" description="Receptor L-domain domain-containing protein" evidence="1">
    <location>
        <begin position="28"/>
        <end position="258"/>
    </location>
</feature>
<name>A0A2B7Z0K2_POLH7</name>
<dbReference type="Gene3D" id="3.80.20.20">
    <property type="entry name" value="Receptor L-domain"/>
    <property type="match status" value="1"/>
</dbReference>
<dbReference type="OrthoDB" id="536881at2759"/>
<dbReference type="AlphaFoldDB" id="A0A2B7Z0K2"/>
<dbReference type="InterPro" id="IPR036941">
    <property type="entry name" value="Rcpt_L-dom_sf"/>
</dbReference>
<evidence type="ECO:0000256" key="1">
    <source>
        <dbReference type="SAM" id="SignalP"/>
    </source>
</evidence>
<evidence type="ECO:0000313" key="2">
    <source>
        <dbReference type="EMBL" id="PGH27456.1"/>
    </source>
</evidence>
<organism evidence="2 3">
    <name type="scientific">Polytolypa hystricis (strain UAMH7299)</name>
    <dbReference type="NCBI Taxonomy" id="1447883"/>
    <lineage>
        <taxon>Eukaryota</taxon>
        <taxon>Fungi</taxon>
        <taxon>Dikarya</taxon>
        <taxon>Ascomycota</taxon>
        <taxon>Pezizomycotina</taxon>
        <taxon>Eurotiomycetes</taxon>
        <taxon>Eurotiomycetidae</taxon>
        <taxon>Onygenales</taxon>
        <taxon>Onygenales incertae sedis</taxon>
        <taxon>Polytolypa</taxon>
    </lineage>
</organism>
<gene>
    <name evidence="2" type="ORF">AJ80_00935</name>
</gene>
<accession>A0A2B7Z0K2</accession>
<keyword evidence="3" id="KW-1185">Reference proteome</keyword>
<evidence type="ECO:0008006" key="4">
    <source>
        <dbReference type="Google" id="ProtNLM"/>
    </source>
</evidence>
<keyword evidence="1" id="KW-0732">Signal</keyword>
<dbReference type="EMBL" id="PDNA01000007">
    <property type="protein sequence ID" value="PGH27456.1"/>
    <property type="molecule type" value="Genomic_DNA"/>
</dbReference>